<keyword evidence="7" id="KW-1185">Reference proteome</keyword>
<dbReference type="InterPro" id="IPR028082">
    <property type="entry name" value="Peripla_BP_I"/>
</dbReference>
<evidence type="ECO:0000256" key="2">
    <source>
        <dbReference type="ARBA" id="ARBA00022729"/>
    </source>
</evidence>
<keyword evidence="3" id="KW-0029">Amino-acid transport</keyword>
<dbReference type="eggNOG" id="COG0683">
    <property type="taxonomic scope" value="Bacteria"/>
</dbReference>
<dbReference type="STRING" id="693986.MOC_2344"/>
<dbReference type="InterPro" id="IPR028081">
    <property type="entry name" value="Leu-bd"/>
</dbReference>
<evidence type="ECO:0000256" key="4">
    <source>
        <dbReference type="SAM" id="SignalP"/>
    </source>
</evidence>
<dbReference type="HOGENOM" id="CLU_027128_1_0_5"/>
<sequence>MTVRHHVARLLGSLCALGAGAAFAADLVPVKIGVLNDRSGVYFDSTGEGSVVAARMAVEDFKPEAQGLKVEVVSADHQNKPDVGASVTRQWYDRDGVDAVFDVPTSSVALAIAQITKEKNKAFINSGGGTADLTGPACTPNTVHWTYDTAALANGTGKAMLKRGGKTWYFITADYAFGLALERDTKAVVEKNGGTVVGGVRTPFPNPDFSSFLLQAQASGAQVIGLADAGLDAANAIKQAHEFGIRQGGQKIAALLIAITDIHSLGLEVAQGLDFTASFYWDLNDGTRAFAERFEKRMPGKKPTSYQAGVYASTLHYLKAVAALHSAKDGAAVVAKMKEMPTDDPLFGKGTIRPDGRKIHPMYLFEAKAPSESKGAWDLYKVLETIPAEQAFRPMSEGGCPMVAGMTAK</sequence>
<proteinExistence type="inferred from homology"/>
<gene>
    <name evidence="6" type="ORF">MOC_2344</name>
</gene>
<organism evidence="6 7">
    <name type="scientific">Methylobacterium oryzae CBMB20</name>
    <dbReference type="NCBI Taxonomy" id="693986"/>
    <lineage>
        <taxon>Bacteria</taxon>
        <taxon>Pseudomonadati</taxon>
        <taxon>Pseudomonadota</taxon>
        <taxon>Alphaproteobacteria</taxon>
        <taxon>Hyphomicrobiales</taxon>
        <taxon>Methylobacteriaceae</taxon>
        <taxon>Methylobacterium</taxon>
    </lineage>
</organism>
<dbReference type="CDD" id="cd06327">
    <property type="entry name" value="PBP1_SBP-like"/>
    <property type="match status" value="1"/>
</dbReference>
<dbReference type="GO" id="GO:0006865">
    <property type="term" value="P:amino acid transport"/>
    <property type="evidence" value="ECO:0007669"/>
    <property type="project" value="UniProtKB-KW"/>
</dbReference>
<accession>A0A089Q690</accession>
<evidence type="ECO:0000256" key="3">
    <source>
        <dbReference type="ARBA" id="ARBA00022970"/>
    </source>
</evidence>
<feature type="chain" id="PRO_5001849151" evidence="4">
    <location>
        <begin position="25"/>
        <end position="409"/>
    </location>
</feature>
<dbReference type="Gene3D" id="3.40.50.2300">
    <property type="match status" value="2"/>
</dbReference>
<dbReference type="Proteomes" id="UP000029492">
    <property type="component" value="Chromosome"/>
</dbReference>
<evidence type="ECO:0000259" key="5">
    <source>
        <dbReference type="Pfam" id="PF13458"/>
    </source>
</evidence>
<dbReference type="EMBL" id="CP003811">
    <property type="protein sequence ID" value="AIQ90099.1"/>
    <property type="molecule type" value="Genomic_DNA"/>
</dbReference>
<protein>
    <submittedName>
        <fullName evidence="6">Extracellular ligand-binding receptor</fullName>
    </submittedName>
</protein>
<comment type="similarity">
    <text evidence="1">Belongs to the leucine-binding protein family.</text>
</comment>
<keyword evidence="6" id="KW-0675">Receptor</keyword>
<dbReference type="PANTHER" id="PTHR30483:SF6">
    <property type="entry name" value="PERIPLASMIC BINDING PROTEIN OF ABC TRANSPORTER FOR NATURAL AMINO ACIDS"/>
    <property type="match status" value="1"/>
</dbReference>
<dbReference type="AlphaFoldDB" id="A0A089Q690"/>
<dbReference type="KEGG" id="mor:MOC_2344"/>
<evidence type="ECO:0000313" key="6">
    <source>
        <dbReference type="EMBL" id="AIQ90099.1"/>
    </source>
</evidence>
<evidence type="ECO:0000256" key="1">
    <source>
        <dbReference type="ARBA" id="ARBA00010062"/>
    </source>
</evidence>
<dbReference type="SUPFAM" id="SSF53822">
    <property type="entry name" value="Periplasmic binding protein-like I"/>
    <property type="match status" value="1"/>
</dbReference>
<feature type="domain" description="Leucine-binding protein" evidence="5">
    <location>
        <begin position="29"/>
        <end position="368"/>
    </location>
</feature>
<keyword evidence="3" id="KW-0813">Transport</keyword>
<dbReference type="PANTHER" id="PTHR30483">
    <property type="entry name" value="LEUCINE-SPECIFIC-BINDING PROTEIN"/>
    <property type="match status" value="1"/>
</dbReference>
<dbReference type="RefSeq" id="WP_043347444.1">
    <property type="nucleotide sequence ID" value="NZ_CP003811.1"/>
</dbReference>
<reference evidence="6 7" key="1">
    <citation type="journal article" date="2014" name="PLoS ONE">
        <title>Genome Information of Methylobacterium oryzae, a Plant-Probiotic Methylotroph in the Phyllosphere.</title>
        <authorList>
            <person name="Kwak M.J."/>
            <person name="Jeong H."/>
            <person name="Madhaiyan M."/>
            <person name="Lee Y."/>
            <person name="Sa T.M."/>
            <person name="Oh T.K."/>
            <person name="Kim J.F."/>
        </authorList>
    </citation>
    <scope>NUCLEOTIDE SEQUENCE [LARGE SCALE GENOMIC DNA]</scope>
    <source>
        <strain evidence="6 7">CBMB20</strain>
    </source>
</reference>
<name>A0A089Q690_9HYPH</name>
<keyword evidence="2 4" id="KW-0732">Signal</keyword>
<evidence type="ECO:0000313" key="7">
    <source>
        <dbReference type="Proteomes" id="UP000029492"/>
    </source>
</evidence>
<dbReference type="Pfam" id="PF13458">
    <property type="entry name" value="Peripla_BP_6"/>
    <property type="match status" value="1"/>
</dbReference>
<feature type="signal peptide" evidence="4">
    <location>
        <begin position="1"/>
        <end position="24"/>
    </location>
</feature>
<dbReference type="InterPro" id="IPR051010">
    <property type="entry name" value="BCAA_transport"/>
</dbReference>